<dbReference type="InterPro" id="IPR004528">
    <property type="entry name" value="KdsB"/>
</dbReference>
<proteinExistence type="predicted"/>
<dbReference type="CDD" id="cd02517">
    <property type="entry name" value="CMP-KDO-Synthetase"/>
    <property type="match status" value="1"/>
</dbReference>
<dbReference type="EMBL" id="JACCCU010000001">
    <property type="protein sequence ID" value="NYF88648.1"/>
    <property type="molecule type" value="Genomic_DNA"/>
</dbReference>
<dbReference type="PANTHER" id="PTHR42866:SF2">
    <property type="entry name" value="3-DEOXY-MANNO-OCTULOSONATE CYTIDYLYLTRANSFERASE, MITOCHONDRIAL"/>
    <property type="match status" value="1"/>
</dbReference>
<accession>A0A852V6M7</accession>
<evidence type="ECO:0000256" key="2">
    <source>
        <dbReference type="ARBA" id="ARBA00022695"/>
    </source>
</evidence>
<dbReference type="AlphaFoldDB" id="A0A852V6M7"/>
<dbReference type="Proteomes" id="UP000564385">
    <property type="component" value="Unassembled WGS sequence"/>
</dbReference>
<name>A0A852V6M7_9BACT</name>
<dbReference type="NCBIfam" id="NF003952">
    <property type="entry name" value="PRK05450.1-5"/>
    <property type="match status" value="1"/>
</dbReference>
<keyword evidence="2 4" id="KW-0548">Nucleotidyltransferase</keyword>
<sequence length="241" mass="27136">MLAWVYEAASACPQLDRVLIATDSDEVAELCHRNQWPVQLTSPDLPSGTDRVHAVARHHHADIYVNIQGDEPLLKPQHLTALLRPFTQHHVQVSTLKVLCTPENIANPNAVKVVTAADGRALYFSRATIPYDRDAQARDGQSSQSRTTEAQAGIRQYVDGTAPQYWKHIGLYAYRKSTLERFPNLPPSLLEQTERLEQLRFLENGIPIHVEPTEFDTIGVDTEKDLQRVESLLLRQSSILS</sequence>
<evidence type="ECO:0000313" key="5">
    <source>
        <dbReference type="Proteomes" id="UP000564385"/>
    </source>
</evidence>
<protein>
    <submittedName>
        <fullName evidence="4">3-deoxy-manno-octulosonate cytidylyltransferase (CMP-KDO synthetase)</fullName>
        <ecNumber evidence="4">2.7.7.38</ecNumber>
    </submittedName>
</protein>
<comment type="caution">
    <text evidence="4">The sequence shown here is derived from an EMBL/GenBank/DDBJ whole genome shotgun (WGS) entry which is preliminary data.</text>
</comment>
<gene>
    <name evidence="4" type="ORF">HDF08_000715</name>
</gene>
<evidence type="ECO:0000256" key="1">
    <source>
        <dbReference type="ARBA" id="ARBA00022679"/>
    </source>
</evidence>
<dbReference type="Pfam" id="PF02348">
    <property type="entry name" value="CTP_transf_3"/>
    <property type="match status" value="1"/>
</dbReference>
<dbReference type="InterPro" id="IPR003329">
    <property type="entry name" value="Cytidylyl_trans"/>
</dbReference>
<dbReference type="SUPFAM" id="SSF53448">
    <property type="entry name" value="Nucleotide-diphospho-sugar transferases"/>
    <property type="match status" value="1"/>
</dbReference>
<keyword evidence="3" id="KW-0448">Lipopolysaccharide biosynthesis</keyword>
<dbReference type="EC" id="2.7.7.38" evidence="4"/>
<dbReference type="GO" id="GO:0008690">
    <property type="term" value="F:3-deoxy-manno-octulosonate cytidylyltransferase activity"/>
    <property type="evidence" value="ECO:0007669"/>
    <property type="project" value="UniProtKB-EC"/>
</dbReference>
<dbReference type="InterPro" id="IPR029044">
    <property type="entry name" value="Nucleotide-diphossugar_trans"/>
</dbReference>
<evidence type="ECO:0000256" key="3">
    <source>
        <dbReference type="ARBA" id="ARBA00022985"/>
    </source>
</evidence>
<dbReference type="PANTHER" id="PTHR42866">
    <property type="entry name" value="3-DEOXY-MANNO-OCTULOSONATE CYTIDYLYLTRANSFERASE"/>
    <property type="match status" value="1"/>
</dbReference>
<dbReference type="GO" id="GO:0005829">
    <property type="term" value="C:cytosol"/>
    <property type="evidence" value="ECO:0007669"/>
    <property type="project" value="TreeGrafter"/>
</dbReference>
<reference evidence="4 5" key="1">
    <citation type="submission" date="2020-07" db="EMBL/GenBank/DDBJ databases">
        <title>Genomic Encyclopedia of Type Strains, Phase IV (KMG-V): Genome sequencing to study the core and pangenomes of soil and plant-associated prokaryotes.</title>
        <authorList>
            <person name="Whitman W."/>
        </authorList>
    </citation>
    <scope>NUCLEOTIDE SEQUENCE [LARGE SCALE GENOMIC DNA]</scope>
    <source>
        <strain evidence="4 5">M8UP22</strain>
    </source>
</reference>
<evidence type="ECO:0000313" key="4">
    <source>
        <dbReference type="EMBL" id="NYF88648.1"/>
    </source>
</evidence>
<dbReference type="Gene3D" id="3.90.550.10">
    <property type="entry name" value="Spore Coat Polysaccharide Biosynthesis Protein SpsA, Chain A"/>
    <property type="match status" value="1"/>
</dbReference>
<organism evidence="4 5">
    <name type="scientific">Tunturiibacter lichenicola</name>
    <dbReference type="NCBI Taxonomy" id="2051959"/>
    <lineage>
        <taxon>Bacteria</taxon>
        <taxon>Pseudomonadati</taxon>
        <taxon>Acidobacteriota</taxon>
        <taxon>Terriglobia</taxon>
        <taxon>Terriglobales</taxon>
        <taxon>Acidobacteriaceae</taxon>
        <taxon>Tunturiibacter</taxon>
    </lineage>
</organism>
<dbReference type="NCBIfam" id="TIGR00466">
    <property type="entry name" value="kdsB"/>
    <property type="match status" value="1"/>
</dbReference>
<keyword evidence="1 4" id="KW-0808">Transferase</keyword>
<dbReference type="GO" id="GO:0009103">
    <property type="term" value="P:lipopolysaccharide biosynthetic process"/>
    <property type="evidence" value="ECO:0007669"/>
    <property type="project" value="UniProtKB-KW"/>
</dbReference>